<feature type="active site" description="Schiff-base intermediate with substrate" evidence="12">
    <location>
        <position position="83"/>
    </location>
</feature>
<protein>
    <recommendedName>
        <fullName evidence="11 12">Probable transaldolase</fullName>
        <ecNumber evidence="5 12">2.2.1.2</ecNumber>
    </recommendedName>
</protein>
<evidence type="ECO:0000256" key="7">
    <source>
        <dbReference type="ARBA" id="ARBA00022679"/>
    </source>
</evidence>
<dbReference type="Gene3D" id="3.20.20.70">
    <property type="entry name" value="Aldolase class I"/>
    <property type="match status" value="1"/>
</dbReference>
<evidence type="ECO:0000256" key="4">
    <source>
        <dbReference type="ARBA" id="ARBA00005740"/>
    </source>
</evidence>
<evidence type="ECO:0000256" key="10">
    <source>
        <dbReference type="ARBA" id="ARBA00048810"/>
    </source>
</evidence>
<dbReference type="InterPro" id="IPR033919">
    <property type="entry name" value="TSA/FSA_arc/bac"/>
</dbReference>
<dbReference type="CDD" id="cd00956">
    <property type="entry name" value="Transaldolase_FSA"/>
    <property type="match status" value="1"/>
</dbReference>
<evidence type="ECO:0000256" key="11">
    <source>
        <dbReference type="ARBA" id="ARBA00067532"/>
    </source>
</evidence>
<reference evidence="13 14" key="1">
    <citation type="submission" date="2011-05" db="EMBL/GenBank/DDBJ databases">
        <title>Complete sequence of Methanotorris igneus Kol 5.</title>
        <authorList>
            <consortium name="US DOE Joint Genome Institute"/>
            <person name="Lucas S."/>
            <person name="Han J."/>
            <person name="Lapidus A."/>
            <person name="Cheng J.-F."/>
            <person name="Goodwin L."/>
            <person name="Pitluck S."/>
            <person name="Peters L."/>
            <person name="Mikhailova N."/>
            <person name="Chertkov O."/>
            <person name="Han C."/>
            <person name="Tapia R."/>
            <person name="Land M."/>
            <person name="Hauser L."/>
            <person name="Kyrpides N."/>
            <person name="Ivanova N."/>
            <person name="Pagani I."/>
            <person name="Sieprawska-Lupa M."/>
            <person name="Whitman W."/>
            <person name="Woyke T."/>
        </authorList>
    </citation>
    <scope>NUCLEOTIDE SEQUENCE [LARGE SCALE GENOMIC DNA]</scope>
    <source>
        <strain evidence="14">DSM 5666 / JCM 11834 / Kol 5</strain>
    </source>
</reference>
<dbReference type="FunFam" id="3.20.20.70:FF:000018">
    <property type="entry name" value="Probable transaldolase"/>
    <property type="match status" value="1"/>
</dbReference>
<proteinExistence type="inferred from homology"/>
<evidence type="ECO:0000256" key="6">
    <source>
        <dbReference type="ARBA" id="ARBA00022490"/>
    </source>
</evidence>
<keyword evidence="8 12" id="KW-0570">Pentose shunt</keyword>
<dbReference type="PANTHER" id="PTHR10683:SF40">
    <property type="entry name" value="FRUCTOSE-6-PHOSPHATE ALDOLASE 1-RELATED"/>
    <property type="match status" value="1"/>
</dbReference>
<dbReference type="UniPathway" id="UPA00115">
    <property type="reaction ID" value="UER00414"/>
</dbReference>
<dbReference type="STRING" id="880724.Metig_0188"/>
<dbReference type="InterPro" id="IPR013785">
    <property type="entry name" value="Aldolase_TIM"/>
</dbReference>
<dbReference type="InterPro" id="IPR018225">
    <property type="entry name" value="Transaldolase_AS"/>
</dbReference>
<dbReference type="GeneID" id="10643023"/>
<dbReference type="OrthoDB" id="6661at2157"/>
<dbReference type="HAMAP" id="MF_00494">
    <property type="entry name" value="Transaldolase_3b"/>
    <property type="match status" value="1"/>
</dbReference>
<evidence type="ECO:0000256" key="12">
    <source>
        <dbReference type="HAMAP-Rule" id="MF_00494"/>
    </source>
</evidence>
<dbReference type="AlphaFoldDB" id="F6BF09"/>
<dbReference type="NCBIfam" id="TIGR00875">
    <property type="entry name" value="fsa_talC_mipB"/>
    <property type="match status" value="1"/>
</dbReference>
<organism evidence="14">
    <name type="scientific">Methanotorris igneus (strain DSM 5666 / JCM 11834 / Kol 5)</name>
    <dbReference type="NCBI Taxonomy" id="880724"/>
    <lineage>
        <taxon>Archaea</taxon>
        <taxon>Methanobacteriati</taxon>
        <taxon>Methanobacteriota</taxon>
        <taxon>Methanomada group</taxon>
        <taxon>Methanococci</taxon>
        <taxon>Methanococcales</taxon>
        <taxon>Methanocaldococcaceae</taxon>
        <taxon>Methanotorris</taxon>
    </lineage>
</organism>
<keyword evidence="7 12" id="KW-0808">Transferase</keyword>
<dbReference type="GO" id="GO:0006098">
    <property type="term" value="P:pentose-phosphate shunt"/>
    <property type="evidence" value="ECO:0007669"/>
    <property type="project" value="UniProtKB-UniRule"/>
</dbReference>
<keyword evidence="6 12" id="KW-0963">Cytoplasm</keyword>
<comment type="function">
    <text evidence="1 12">Transaldolase is important for the balance of metabolites in the pentose-phosphate pathway.</text>
</comment>
<evidence type="ECO:0000256" key="8">
    <source>
        <dbReference type="ARBA" id="ARBA00023126"/>
    </source>
</evidence>
<dbReference type="GO" id="GO:0016832">
    <property type="term" value="F:aldehyde-lyase activity"/>
    <property type="evidence" value="ECO:0007669"/>
    <property type="project" value="InterPro"/>
</dbReference>
<dbReference type="EMBL" id="CP002737">
    <property type="protein sequence ID" value="AEF95745.1"/>
    <property type="molecule type" value="Genomic_DNA"/>
</dbReference>
<accession>F6BF09</accession>
<dbReference type="InterPro" id="IPR004731">
    <property type="entry name" value="Transaldolase_3B/F6P_aldolase"/>
</dbReference>
<dbReference type="SUPFAM" id="SSF51569">
    <property type="entry name" value="Aldolase"/>
    <property type="match status" value="1"/>
</dbReference>
<dbReference type="Pfam" id="PF00923">
    <property type="entry name" value="TAL_FSA"/>
    <property type="match status" value="1"/>
</dbReference>
<dbReference type="RefSeq" id="WP_013798354.1">
    <property type="nucleotide sequence ID" value="NC_015562.1"/>
</dbReference>
<dbReference type="HOGENOM" id="CLU_079764_0_0_2"/>
<dbReference type="GO" id="GO:0004801">
    <property type="term" value="F:transaldolase activity"/>
    <property type="evidence" value="ECO:0007669"/>
    <property type="project" value="UniProtKB-UniRule"/>
</dbReference>
<keyword evidence="14" id="KW-1185">Reference proteome</keyword>
<dbReference type="EC" id="2.2.1.2" evidence="5 12"/>
<evidence type="ECO:0000256" key="5">
    <source>
        <dbReference type="ARBA" id="ARBA00013151"/>
    </source>
</evidence>
<dbReference type="Proteomes" id="UP000009227">
    <property type="component" value="Chromosome"/>
</dbReference>
<evidence type="ECO:0000256" key="2">
    <source>
        <dbReference type="ARBA" id="ARBA00004496"/>
    </source>
</evidence>
<comment type="pathway">
    <text evidence="3 12">Carbohydrate degradation; pentose phosphate pathway; D-glyceraldehyde 3-phosphate and beta-D-fructose 6-phosphate from D-ribose 5-phosphate and D-xylulose 5-phosphate (non-oxidative stage): step 2/3.</text>
</comment>
<evidence type="ECO:0000256" key="9">
    <source>
        <dbReference type="ARBA" id="ARBA00023270"/>
    </source>
</evidence>
<evidence type="ECO:0000313" key="13">
    <source>
        <dbReference type="EMBL" id="AEF95745.1"/>
    </source>
</evidence>
<comment type="similarity">
    <text evidence="4 12">Belongs to the transaldolase family. Type 3B subfamily.</text>
</comment>
<name>F6BF09_METIK</name>
<comment type="subcellular location">
    <subcellularLocation>
        <location evidence="2 12">Cytoplasm</location>
    </subcellularLocation>
</comment>
<gene>
    <name evidence="12" type="primary">tal</name>
    <name evidence="13" type="ordered locus">Metig_0188</name>
</gene>
<sequence>MKFFLDTANVEQIKKFVELGLVDGVTTNPTLIAKEGKDFHTVIKEICEIVDGPVSAEVVSLDAEGMIKEARELASLADNVVIKIPMTKEGMKAVNVLSKEGIKTNVTLVFSPLQALIAAKAGATYVSPFVGRLDDIGHVGMKLIEDVVKIYRNYDIKTEVIVASVRHPMHVLEAARIGADIATIPFDVMDKMFKHPLTDIGIERFMKDWENYLKNKK</sequence>
<keyword evidence="9 12" id="KW-0704">Schiff base</keyword>
<dbReference type="GO" id="GO:0005737">
    <property type="term" value="C:cytoplasm"/>
    <property type="evidence" value="ECO:0007669"/>
    <property type="project" value="UniProtKB-SubCell"/>
</dbReference>
<dbReference type="PANTHER" id="PTHR10683">
    <property type="entry name" value="TRANSALDOLASE"/>
    <property type="match status" value="1"/>
</dbReference>
<dbReference type="InterPro" id="IPR001585">
    <property type="entry name" value="TAL/FSA"/>
</dbReference>
<dbReference type="PROSITE" id="PS01054">
    <property type="entry name" value="TRANSALDOLASE_1"/>
    <property type="match status" value="1"/>
</dbReference>
<comment type="catalytic activity">
    <reaction evidence="10 12">
        <text>D-sedoheptulose 7-phosphate + D-glyceraldehyde 3-phosphate = D-erythrose 4-phosphate + beta-D-fructose 6-phosphate</text>
        <dbReference type="Rhea" id="RHEA:17053"/>
        <dbReference type="ChEBI" id="CHEBI:16897"/>
        <dbReference type="ChEBI" id="CHEBI:57483"/>
        <dbReference type="ChEBI" id="CHEBI:57634"/>
        <dbReference type="ChEBI" id="CHEBI:59776"/>
        <dbReference type="EC" id="2.2.1.2"/>
    </reaction>
</comment>
<dbReference type="KEGG" id="mig:Metig_0188"/>
<evidence type="ECO:0000256" key="3">
    <source>
        <dbReference type="ARBA" id="ARBA00004857"/>
    </source>
</evidence>
<evidence type="ECO:0000256" key="1">
    <source>
        <dbReference type="ARBA" id="ARBA00003518"/>
    </source>
</evidence>
<evidence type="ECO:0000313" key="14">
    <source>
        <dbReference type="Proteomes" id="UP000009227"/>
    </source>
</evidence>
<dbReference type="GO" id="GO:0005975">
    <property type="term" value="P:carbohydrate metabolic process"/>
    <property type="evidence" value="ECO:0007669"/>
    <property type="project" value="InterPro"/>
</dbReference>
<dbReference type="InterPro" id="IPR022999">
    <property type="entry name" value="Transaldolase_3B"/>
</dbReference>